<dbReference type="STRING" id="937218.SAMN06297251_10560"/>
<dbReference type="Proteomes" id="UP000192656">
    <property type="component" value="Unassembled WGS sequence"/>
</dbReference>
<keyword evidence="3" id="KW-1185">Reference proteome</keyword>
<organism evidence="2 3">
    <name type="scientific">Fulvimarina manganoxydans</name>
    <dbReference type="NCBI Taxonomy" id="937218"/>
    <lineage>
        <taxon>Bacteria</taxon>
        <taxon>Pseudomonadati</taxon>
        <taxon>Pseudomonadota</taxon>
        <taxon>Alphaproteobacteria</taxon>
        <taxon>Hyphomicrobiales</taxon>
        <taxon>Aurantimonadaceae</taxon>
        <taxon>Fulvimarina</taxon>
    </lineage>
</organism>
<proteinExistence type="predicted"/>
<keyword evidence="1" id="KW-0732">Signal</keyword>
<dbReference type="PROSITE" id="PS51257">
    <property type="entry name" value="PROKAR_LIPOPROTEIN"/>
    <property type="match status" value="1"/>
</dbReference>
<accession>A0A1W2ASY1</accession>
<reference evidence="2 3" key="1">
    <citation type="submission" date="2017-04" db="EMBL/GenBank/DDBJ databases">
        <authorList>
            <person name="Afonso C.L."/>
            <person name="Miller P.J."/>
            <person name="Scott M.A."/>
            <person name="Spackman E."/>
            <person name="Goraichik I."/>
            <person name="Dimitrov K.M."/>
            <person name="Suarez D.L."/>
            <person name="Swayne D.E."/>
        </authorList>
    </citation>
    <scope>NUCLEOTIDE SEQUENCE [LARGE SCALE GENOMIC DNA]</scope>
    <source>
        <strain evidence="2 3">CGMCC 1.10972</strain>
    </source>
</reference>
<gene>
    <name evidence="2" type="ORF">SAMN06297251_10560</name>
</gene>
<dbReference type="EMBL" id="FWXR01000005">
    <property type="protein sequence ID" value="SMC63816.1"/>
    <property type="molecule type" value="Genomic_DNA"/>
</dbReference>
<evidence type="ECO:0000313" key="3">
    <source>
        <dbReference type="Proteomes" id="UP000192656"/>
    </source>
</evidence>
<protein>
    <submittedName>
        <fullName evidence="2">Surface antigen</fullName>
    </submittedName>
</protein>
<evidence type="ECO:0000256" key="1">
    <source>
        <dbReference type="SAM" id="SignalP"/>
    </source>
</evidence>
<feature type="signal peptide" evidence="1">
    <location>
        <begin position="1"/>
        <end position="17"/>
    </location>
</feature>
<name>A0A1W2ASY1_9HYPH</name>
<evidence type="ECO:0000313" key="2">
    <source>
        <dbReference type="EMBL" id="SMC63816.1"/>
    </source>
</evidence>
<dbReference type="AlphaFoldDB" id="A0A1W2ASY1"/>
<sequence length="134" mass="13594">MRALRFLFPAFALTATAGLSGCLTTGGMLAPSTPPGVAALDGGAIARSQTGGRLPSQVVASAVAAEYQALQFGTAGQAVTWSAEGYSGRVVPTQLYRVGSQDCRGYTQYVDGADTNGITATACRGADGFWVPVA</sequence>
<feature type="chain" id="PRO_5012868021" evidence="1">
    <location>
        <begin position="18"/>
        <end position="134"/>
    </location>
</feature>